<comment type="similarity">
    <text evidence="2">Belongs to the WD repeat DDB2/WDR76 family.</text>
</comment>
<feature type="compositionally biased region" description="Basic and acidic residues" evidence="7">
    <location>
        <begin position="63"/>
        <end position="75"/>
    </location>
</feature>
<dbReference type="PROSITE" id="PS50082">
    <property type="entry name" value="WD_REPEATS_2"/>
    <property type="match status" value="1"/>
</dbReference>
<feature type="compositionally biased region" description="Basic and acidic residues" evidence="7">
    <location>
        <begin position="91"/>
        <end position="101"/>
    </location>
</feature>
<dbReference type="FunFam" id="2.130.10.10:FF:000180">
    <property type="entry name" value="WD repeat-containing protein 76"/>
    <property type="match status" value="1"/>
</dbReference>
<dbReference type="GO" id="GO:0005634">
    <property type="term" value="C:nucleus"/>
    <property type="evidence" value="ECO:0007669"/>
    <property type="project" value="TreeGrafter"/>
</dbReference>
<dbReference type="InterPro" id="IPR036322">
    <property type="entry name" value="WD40_repeat_dom_sf"/>
</dbReference>
<evidence type="ECO:0000313" key="9">
    <source>
        <dbReference type="Proteomes" id="UP001209570"/>
    </source>
</evidence>
<dbReference type="InterPro" id="IPR050853">
    <property type="entry name" value="WD_repeat_DNA-damage-binding"/>
</dbReference>
<dbReference type="Gene3D" id="2.130.10.10">
    <property type="entry name" value="YVTN repeat-like/Quinoprotein amine dehydrogenase"/>
    <property type="match status" value="1"/>
</dbReference>
<dbReference type="PANTHER" id="PTHR14773">
    <property type="entry name" value="WD REPEAT-CONTAINING PROTEIN 76"/>
    <property type="match status" value="1"/>
</dbReference>
<comment type="caution">
    <text evidence="8">The sequence shown here is derived from an EMBL/GenBank/DDBJ whole genome shotgun (WGS) entry which is preliminary data.</text>
</comment>
<keyword evidence="5" id="KW-0677">Repeat</keyword>
<evidence type="ECO:0000256" key="2">
    <source>
        <dbReference type="ARBA" id="ARBA00005434"/>
    </source>
</evidence>
<dbReference type="InterPro" id="IPR015943">
    <property type="entry name" value="WD40/YVTN_repeat-like_dom_sf"/>
</dbReference>
<feature type="compositionally biased region" description="Low complexity" evidence="7">
    <location>
        <begin position="127"/>
        <end position="142"/>
    </location>
</feature>
<dbReference type="GO" id="GO:0003677">
    <property type="term" value="F:DNA binding"/>
    <property type="evidence" value="ECO:0007669"/>
    <property type="project" value="TreeGrafter"/>
</dbReference>
<dbReference type="GO" id="GO:2000001">
    <property type="term" value="P:regulation of DNA damage checkpoint"/>
    <property type="evidence" value="ECO:0007669"/>
    <property type="project" value="TreeGrafter"/>
</dbReference>
<dbReference type="EMBL" id="JAKCXM010000004">
    <property type="protein sequence ID" value="KAJ0409434.1"/>
    <property type="molecule type" value="Genomic_DNA"/>
</dbReference>
<evidence type="ECO:0000256" key="1">
    <source>
        <dbReference type="ARBA" id="ARBA00002530"/>
    </source>
</evidence>
<dbReference type="Pfam" id="PF00400">
    <property type="entry name" value="WD40"/>
    <property type="match status" value="3"/>
</dbReference>
<feature type="region of interest" description="Disordered" evidence="7">
    <location>
        <begin position="1"/>
        <end position="101"/>
    </location>
</feature>
<dbReference type="AlphaFoldDB" id="A0AAD5MIV0"/>
<keyword evidence="4 6" id="KW-0853">WD repeat</keyword>
<proteinExistence type="inferred from homology"/>
<evidence type="ECO:0000256" key="7">
    <source>
        <dbReference type="SAM" id="MobiDB-lite"/>
    </source>
</evidence>
<organism evidence="8 9">
    <name type="scientific">Pythium insidiosum</name>
    <name type="common">Pythiosis disease agent</name>
    <dbReference type="NCBI Taxonomy" id="114742"/>
    <lineage>
        <taxon>Eukaryota</taxon>
        <taxon>Sar</taxon>
        <taxon>Stramenopiles</taxon>
        <taxon>Oomycota</taxon>
        <taxon>Peronosporomycetes</taxon>
        <taxon>Pythiales</taxon>
        <taxon>Pythiaceae</taxon>
        <taxon>Pythium</taxon>
    </lineage>
</organism>
<name>A0AAD5MIV0_PYTIN</name>
<reference evidence="8" key="1">
    <citation type="submission" date="2021-12" db="EMBL/GenBank/DDBJ databases">
        <title>Prjna785345.</title>
        <authorList>
            <person name="Rujirawat T."/>
            <person name="Krajaejun T."/>
        </authorList>
    </citation>
    <scope>NUCLEOTIDE SEQUENCE</scope>
    <source>
        <strain evidence="8">Pi057C3</strain>
    </source>
</reference>
<evidence type="ECO:0000256" key="4">
    <source>
        <dbReference type="ARBA" id="ARBA00022574"/>
    </source>
</evidence>
<dbReference type="Proteomes" id="UP001209570">
    <property type="component" value="Unassembled WGS sequence"/>
</dbReference>
<evidence type="ECO:0000256" key="6">
    <source>
        <dbReference type="PROSITE-ProRule" id="PRU00221"/>
    </source>
</evidence>
<evidence type="ECO:0000313" key="8">
    <source>
        <dbReference type="EMBL" id="KAJ0409434.1"/>
    </source>
</evidence>
<gene>
    <name evidence="8" type="ORF">P43SY_002324</name>
</gene>
<keyword evidence="9" id="KW-1185">Reference proteome</keyword>
<dbReference type="SMART" id="SM00320">
    <property type="entry name" value="WD40"/>
    <property type="match status" value="5"/>
</dbReference>
<sequence>MRRTRAQARETEAPAASAEPPSSSPPPRRSSRRASASAPAGNDAKQQQRAPTTKSKPAAKPKSKPESKPKPKPESKPVTQAESKPVTMAESKPDAMAEYERKRLENIQRNLEFMRSLGVSTAKIAARTAAGAKPTTTAAARGVSAKRKPKEPLGPVRKSRRLEGKGAEELMLRDDKTALSVEEYREREPSRFDAHMDASAVNVEGDAGRRLLASLAQEDEQEREPAVDSSGVELVEYSLAERDIVNVTQERVYTMTFHPRRDRVVVASGDKRGNLSLWSADAPADDNDVVVMYRPHTLPVTALHFHREQTAKLLSASFDGTVREFDLTAAKFTELFAVESDTGITSMSPVAPDVYLLSCDDGVVCQLDRRAAGKQKAVSFELHEKKINTVHAHPNAEHCFATASLDRTVSLWDIRKLSRSKNAPLVTMPHTRSVNCAYFSPTGEHLVTVCQDDYNRVFETANLAKLPTTPTQRIPHNNQTGRWLTKLHAAWDPKRPSQYVVGCMQQPRRVQIFDATRKAPIQELTSDWFASVHSINVFHPSLNVIAGGNSSGRACLWRPKSAP</sequence>
<dbReference type="PANTHER" id="PTHR14773:SF0">
    <property type="entry name" value="WD REPEAT-CONTAINING PROTEIN 76"/>
    <property type="match status" value="1"/>
</dbReference>
<comment type="function">
    <text evidence="1">Specifically binds 5-hydroxymethylcytosine (5hmC), suggesting that it acts as a specific reader of 5hmC.</text>
</comment>
<accession>A0AAD5MIV0</accession>
<feature type="region of interest" description="Disordered" evidence="7">
    <location>
        <begin position="127"/>
        <end position="167"/>
    </location>
</feature>
<dbReference type="PROSITE" id="PS50294">
    <property type="entry name" value="WD_REPEATS_REGION"/>
    <property type="match status" value="1"/>
</dbReference>
<protein>
    <recommendedName>
        <fullName evidence="3">WD repeat-containing protein 76</fullName>
    </recommendedName>
</protein>
<evidence type="ECO:0000256" key="3">
    <source>
        <dbReference type="ARBA" id="ARBA00021234"/>
    </source>
</evidence>
<dbReference type="InterPro" id="IPR001680">
    <property type="entry name" value="WD40_rpt"/>
</dbReference>
<dbReference type="SUPFAM" id="SSF50978">
    <property type="entry name" value="WD40 repeat-like"/>
    <property type="match status" value="1"/>
</dbReference>
<evidence type="ECO:0000256" key="5">
    <source>
        <dbReference type="ARBA" id="ARBA00022737"/>
    </source>
</evidence>
<feature type="repeat" description="WD" evidence="6">
    <location>
        <begin position="380"/>
        <end position="422"/>
    </location>
</feature>